<dbReference type="PANTHER" id="PTHR33133:SF1">
    <property type="entry name" value="EXPRESSED PROTEIN-RELATED"/>
    <property type="match status" value="1"/>
</dbReference>
<keyword evidence="1" id="KW-1133">Transmembrane helix</keyword>
<protein>
    <recommendedName>
        <fullName evidence="4">Transmembrane protein</fullName>
    </recommendedName>
</protein>
<name>A0A5N6R826_9ROSI</name>
<feature type="transmembrane region" description="Helical" evidence="1">
    <location>
        <begin position="124"/>
        <end position="151"/>
    </location>
</feature>
<feature type="transmembrane region" description="Helical" evidence="1">
    <location>
        <begin position="157"/>
        <end position="183"/>
    </location>
</feature>
<dbReference type="OrthoDB" id="777403at2759"/>
<evidence type="ECO:0008006" key="4">
    <source>
        <dbReference type="Google" id="ProtNLM"/>
    </source>
</evidence>
<dbReference type="AlphaFoldDB" id="A0A5N6R826"/>
<dbReference type="Proteomes" id="UP000327013">
    <property type="component" value="Chromosome 5"/>
</dbReference>
<organism evidence="2 3">
    <name type="scientific">Carpinus fangiana</name>
    <dbReference type="NCBI Taxonomy" id="176857"/>
    <lineage>
        <taxon>Eukaryota</taxon>
        <taxon>Viridiplantae</taxon>
        <taxon>Streptophyta</taxon>
        <taxon>Embryophyta</taxon>
        <taxon>Tracheophyta</taxon>
        <taxon>Spermatophyta</taxon>
        <taxon>Magnoliopsida</taxon>
        <taxon>eudicotyledons</taxon>
        <taxon>Gunneridae</taxon>
        <taxon>Pentapetalae</taxon>
        <taxon>rosids</taxon>
        <taxon>fabids</taxon>
        <taxon>Fagales</taxon>
        <taxon>Betulaceae</taxon>
        <taxon>Carpinus</taxon>
    </lineage>
</organism>
<sequence length="298" mass="33388">MFFQNVKLMASITMLILLLNSFLLISNIFSIKEVVVDFATKAMFLQITTPGTSEFYKLITALKEDVRLFAGVEWIFILAIYVTSLFSAATTISASAATYRGKDMSIKDLLLGVVKSWKRPSITWFYITLLQSGYLFLTLATLFLFMLMFVGEVFLPAISWIIIIPATVFLSYLAIVWTLAFVVSVMEERCGIDALGKAGELVKGLEMSGFFLNLVFGVLSYVVYQGFRLININQSAVVRLLIVLLVSNSLCLLKVFELMAFTVFYHECKKNKGEETEIHGSLEYTKIPATPPISADMP</sequence>
<reference evidence="2 3" key="1">
    <citation type="submission" date="2019-06" db="EMBL/GenBank/DDBJ databases">
        <title>A chromosomal-level reference genome of Carpinus fangiana (Coryloideae, Betulaceae).</title>
        <authorList>
            <person name="Yang X."/>
            <person name="Wang Z."/>
            <person name="Zhang L."/>
            <person name="Hao G."/>
            <person name="Liu J."/>
            <person name="Yang Y."/>
        </authorList>
    </citation>
    <scope>NUCLEOTIDE SEQUENCE [LARGE SCALE GENOMIC DNA]</scope>
    <source>
        <strain evidence="2">Cfa_2016G</strain>
        <tissue evidence="2">Leaf</tissue>
    </source>
</reference>
<evidence type="ECO:0000256" key="1">
    <source>
        <dbReference type="SAM" id="Phobius"/>
    </source>
</evidence>
<proteinExistence type="predicted"/>
<feature type="transmembrane region" description="Helical" evidence="1">
    <location>
        <begin position="74"/>
        <end position="97"/>
    </location>
</feature>
<accession>A0A5N6R826</accession>
<evidence type="ECO:0000313" key="3">
    <source>
        <dbReference type="Proteomes" id="UP000327013"/>
    </source>
</evidence>
<keyword evidence="1" id="KW-0472">Membrane</keyword>
<gene>
    <name evidence="2" type="ORF">FH972_013540</name>
</gene>
<keyword evidence="1" id="KW-0812">Transmembrane</keyword>
<feature type="transmembrane region" description="Helical" evidence="1">
    <location>
        <begin position="12"/>
        <end position="31"/>
    </location>
</feature>
<evidence type="ECO:0000313" key="2">
    <source>
        <dbReference type="EMBL" id="KAE8056801.1"/>
    </source>
</evidence>
<dbReference type="EMBL" id="CM017325">
    <property type="protein sequence ID" value="KAE8056801.1"/>
    <property type="molecule type" value="Genomic_DNA"/>
</dbReference>
<feature type="transmembrane region" description="Helical" evidence="1">
    <location>
        <begin position="236"/>
        <end position="256"/>
    </location>
</feature>
<keyword evidence="3" id="KW-1185">Reference proteome</keyword>
<dbReference type="PANTHER" id="PTHR33133">
    <property type="entry name" value="OS08G0107100 PROTEIN-RELATED"/>
    <property type="match status" value="1"/>
</dbReference>
<feature type="transmembrane region" description="Helical" evidence="1">
    <location>
        <begin position="204"/>
        <end position="224"/>
    </location>
</feature>